<keyword evidence="2" id="KW-1185">Reference proteome</keyword>
<dbReference type="EMBL" id="QRGR01000042">
    <property type="protein sequence ID" value="RDV11451.1"/>
    <property type="molecule type" value="Genomic_DNA"/>
</dbReference>
<name>A0A3D8L208_9BACT</name>
<protein>
    <submittedName>
        <fullName evidence="1">Uncharacterized protein</fullName>
    </submittedName>
</protein>
<accession>A0A3D8L208</accession>
<dbReference type="Proteomes" id="UP000256708">
    <property type="component" value="Unassembled WGS sequence"/>
</dbReference>
<organism evidence="1 2">
    <name type="scientific">Pontibacter diazotrophicus</name>
    <dbReference type="NCBI Taxonomy" id="1400979"/>
    <lineage>
        <taxon>Bacteria</taxon>
        <taxon>Pseudomonadati</taxon>
        <taxon>Bacteroidota</taxon>
        <taxon>Cytophagia</taxon>
        <taxon>Cytophagales</taxon>
        <taxon>Hymenobacteraceae</taxon>
        <taxon>Pontibacter</taxon>
    </lineage>
</organism>
<proteinExistence type="predicted"/>
<sequence length="59" mass="7024">MAYMLEYIRKLDVGKLSANEAGQCLLYLHYLCRDNPDLQREFQPTKEKLKERLAELNHL</sequence>
<evidence type="ECO:0000313" key="1">
    <source>
        <dbReference type="EMBL" id="RDV11451.1"/>
    </source>
</evidence>
<gene>
    <name evidence="1" type="ORF">DXT99_24640</name>
</gene>
<comment type="caution">
    <text evidence="1">The sequence shown here is derived from an EMBL/GenBank/DDBJ whole genome shotgun (WGS) entry which is preliminary data.</text>
</comment>
<dbReference type="AlphaFoldDB" id="A0A3D8L208"/>
<evidence type="ECO:0000313" key="2">
    <source>
        <dbReference type="Proteomes" id="UP000256708"/>
    </source>
</evidence>
<reference evidence="2" key="1">
    <citation type="submission" date="2018-08" db="EMBL/GenBank/DDBJ databases">
        <authorList>
            <person name="Liu Z.-W."/>
            <person name="Du Z.-J."/>
        </authorList>
    </citation>
    <scope>NUCLEOTIDE SEQUENCE [LARGE SCALE GENOMIC DNA]</scope>
    <source>
        <strain evidence="2">H4X</strain>
    </source>
</reference>